<dbReference type="STRING" id="1454201.NMS_0368"/>
<reference evidence="1 2" key="1">
    <citation type="journal article" date="2014" name="Proc. Natl. Acad. Sci. U.S.A.">
        <title>Functional characterization of flavobacteria rhodopsins reveals a unique class of light-driven chloride pump in bacteria.</title>
        <authorList>
            <person name="Yoshizawa S."/>
            <person name="Kumagai Y."/>
            <person name="Kim H."/>
            <person name="Ogura Y."/>
            <person name="Hayashi T."/>
            <person name="Iwasaki W."/>
            <person name="DeLong E.F."/>
            <person name="Kogure K."/>
        </authorList>
    </citation>
    <scope>NUCLEOTIDE SEQUENCE [LARGE SCALE GENOMIC DNA]</scope>
    <source>
        <strain evidence="1 2">S1-08</strain>
    </source>
</reference>
<name>W8VW25_9FLAO</name>
<dbReference type="HOGENOM" id="CLU_026364_0_0_10"/>
<evidence type="ECO:0008006" key="3">
    <source>
        <dbReference type="Google" id="ProtNLM"/>
    </source>
</evidence>
<keyword evidence="2" id="KW-1185">Reference proteome</keyword>
<evidence type="ECO:0000313" key="1">
    <source>
        <dbReference type="EMBL" id="BAO54377.1"/>
    </source>
</evidence>
<organism evidence="1 2">
    <name type="scientific">Nonlabens marinus S1-08</name>
    <dbReference type="NCBI Taxonomy" id="1454201"/>
    <lineage>
        <taxon>Bacteria</taxon>
        <taxon>Pseudomonadati</taxon>
        <taxon>Bacteroidota</taxon>
        <taxon>Flavobacteriia</taxon>
        <taxon>Flavobacteriales</taxon>
        <taxon>Flavobacteriaceae</taxon>
        <taxon>Nonlabens</taxon>
    </lineage>
</organism>
<evidence type="ECO:0000313" key="2">
    <source>
        <dbReference type="Proteomes" id="UP000031760"/>
    </source>
</evidence>
<dbReference type="AlphaFoldDB" id="W8VW25"/>
<dbReference type="Gene3D" id="2.60.120.1130">
    <property type="match status" value="1"/>
</dbReference>
<dbReference type="Gene3D" id="2.60.40.3140">
    <property type="match status" value="1"/>
</dbReference>
<dbReference type="EMBL" id="AP014548">
    <property type="protein sequence ID" value="BAO54377.1"/>
    <property type="molecule type" value="Genomic_DNA"/>
</dbReference>
<accession>W8VW25</accession>
<proteinExistence type="predicted"/>
<protein>
    <recommendedName>
        <fullName evidence="3">DUF3857 domain-containing protein</fullName>
    </recommendedName>
</protein>
<dbReference type="KEGG" id="nmf:NMS_0368"/>
<sequence>MVFGFNTANGQDITFGEVAASDFKPVEEGLASPYSAEVLYRKEEISWLFNIFSVTQYKKIHERVRINKEEGFKYATVSNSLFGSESARHEIIKDLKAATYQLVDGVVITYPIADASQFEIVLEENSRKYSFTMNSVAPGSIVEYMYEIESPFGGRSSIDLQYDIPIKILDVTAQLPAYNTYDILFNPNSSFVPSIGNSRVDPSVLLGNRAVGVATTQVVNIKAHDIPALEEEPLTYNIEQYRARMYFRRTSSRFREQPLQRYDKSWEELFKEVSDEIYTNELKNTDFLRKEIPQSLREITTREEQVNAALAFVRSKVAWSKYDGFYASEQLKEVYESGSGNVGAINLILLAILKELNMEAYPVVSSSKGNPEPLYPSTATFDYLIVAVKYGDSWLLCDASSKLTAAGELPVRAANGKGRLIKPDGLTCWVNLEPDYQSEEITMNNAVINEDLSISSNVRKRYTKLDAYIMRSKIESLDSLDYKEIIDHDTEVGLEEISLENIDELEKPLEISFTFKQKGIEKIGGFYYLNPLLEEKVEENPFKLESRKLPINFKFPYSQKKIVNFIIPNGFEVVALPNSEKLVYESDVASYQYAISQIGNRITVVSDFQMKNSIIEPTFYMQWKQFFTSVIAKKQEKIVLKKI</sequence>
<dbReference type="Gene3D" id="3.10.620.30">
    <property type="match status" value="1"/>
</dbReference>
<gene>
    <name evidence="1" type="ORF">NMS_0368</name>
</gene>
<dbReference type="Proteomes" id="UP000031760">
    <property type="component" value="Chromosome"/>
</dbReference>